<dbReference type="InterPro" id="IPR011650">
    <property type="entry name" value="Peptidase_M20_dimer"/>
</dbReference>
<feature type="binding site" evidence="7">
    <location>
        <position position="252"/>
    </location>
    <ligand>
        <name>Zn(2+)</name>
        <dbReference type="ChEBI" id="CHEBI:29105"/>
        <label>2</label>
    </ligand>
</feature>
<dbReference type="GO" id="GO:0004181">
    <property type="term" value="F:metallocarboxypeptidase activity"/>
    <property type="evidence" value="ECO:0007669"/>
    <property type="project" value="InterPro"/>
</dbReference>
<dbReference type="PANTHER" id="PTHR45962">
    <property type="entry name" value="N-FATTY-ACYL-AMINO ACID SYNTHASE/HYDROLASE PM20D1"/>
    <property type="match status" value="1"/>
</dbReference>
<dbReference type="InterPro" id="IPR036264">
    <property type="entry name" value="Bact_exopeptidase_dim_dom"/>
</dbReference>
<accession>A0A4Y7TG94</accession>
<keyword evidence="2" id="KW-0645">Protease</keyword>
<feature type="binding site" evidence="7">
    <location>
        <position position="189"/>
    </location>
    <ligand>
        <name>Zn(2+)</name>
        <dbReference type="ChEBI" id="CHEBI:29105"/>
        <label>1</label>
    </ligand>
</feature>
<keyword evidence="10" id="KW-0121">Carboxypeptidase</keyword>
<proteinExistence type="inferred from homology"/>
<dbReference type="GO" id="GO:0000328">
    <property type="term" value="C:fungal-type vacuole lumen"/>
    <property type="evidence" value="ECO:0007669"/>
    <property type="project" value="TreeGrafter"/>
</dbReference>
<dbReference type="Pfam" id="PF01546">
    <property type="entry name" value="Peptidase_M20"/>
    <property type="match status" value="1"/>
</dbReference>
<keyword evidence="8" id="KW-0732">Signal</keyword>
<keyword evidence="5 7" id="KW-0862">Zinc</keyword>
<dbReference type="InterPro" id="IPR017141">
    <property type="entry name" value="Pept_M20_carboxypep"/>
</dbReference>
<dbReference type="EMBL" id="QPFP01000013">
    <property type="protein sequence ID" value="TEB33195.1"/>
    <property type="molecule type" value="Genomic_DNA"/>
</dbReference>
<evidence type="ECO:0000313" key="10">
    <source>
        <dbReference type="EMBL" id="TEB33195.1"/>
    </source>
</evidence>
<dbReference type="AlphaFoldDB" id="A0A4Y7TG94"/>
<evidence type="ECO:0000256" key="4">
    <source>
        <dbReference type="ARBA" id="ARBA00022801"/>
    </source>
</evidence>
<feature type="binding site" evidence="7">
    <location>
        <position position="542"/>
    </location>
    <ligand>
        <name>Zn(2+)</name>
        <dbReference type="ChEBI" id="CHEBI:29105"/>
        <label>1</label>
    </ligand>
</feature>
<evidence type="ECO:0000259" key="9">
    <source>
        <dbReference type="Pfam" id="PF07687"/>
    </source>
</evidence>
<comment type="caution">
    <text evidence="10">The sequence shown here is derived from an EMBL/GenBank/DDBJ whole genome shotgun (WGS) entry which is preliminary data.</text>
</comment>
<feature type="domain" description="Peptidase M20 dimerisation" evidence="9">
    <location>
        <begin position="270"/>
        <end position="425"/>
    </location>
</feature>
<feature type="binding site" evidence="7">
    <location>
        <position position="189"/>
    </location>
    <ligand>
        <name>Zn(2+)</name>
        <dbReference type="ChEBI" id="CHEBI:29105"/>
        <label>2</label>
    </ligand>
</feature>
<evidence type="ECO:0000256" key="6">
    <source>
        <dbReference type="PIRSR" id="PIRSR037217-1"/>
    </source>
</evidence>
<dbReference type="Gene3D" id="3.30.70.360">
    <property type="match status" value="1"/>
</dbReference>
<keyword evidence="4" id="KW-0378">Hydrolase</keyword>
<evidence type="ECO:0000256" key="8">
    <source>
        <dbReference type="SAM" id="SignalP"/>
    </source>
</evidence>
<feature type="chain" id="PRO_5021336294" evidence="8">
    <location>
        <begin position="21"/>
        <end position="573"/>
    </location>
</feature>
<dbReference type="GO" id="GO:0046872">
    <property type="term" value="F:metal ion binding"/>
    <property type="evidence" value="ECO:0007669"/>
    <property type="project" value="UniProtKB-KW"/>
</dbReference>
<dbReference type="GO" id="GO:0051603">
    <property type="term" value="P:proteolysis involved in protein catabolic process"/>
    <property type="evidence" value="ECO:0007669"/>
    <property type="project" value="TreeGrafter"/>
</dbReference>
<feature type="binding site" evidence="7">
    <location>
        <position position="224"/>
    </location>
    <ligand>
        <name>Zn(2+)</name>
        <dbReference type="ChEBI" id="CHEBI:29105"/>
        <label>1</label>
    </ligand>
</feature>
<dbReference type="Pfam" id="PF07687">
    <property type="entry name" value="M20_dimer"/>
    <property type="match status" value="1"/>
</dbReference>
<comment type="similarity">
    <text evidence="1">Belongs to the peptidase M20A family.</text>
</comment>
<sequence length="573" mass="62412">MQKVTLSVLLGCVLYHTVDLLAPEGYTTKLGALTGASTLLKEQSCPQAGVLRPSKNQDLWVDVTHQIASKEFRNQAVGWLSGAVQVPTESFDEMGPIGEDRRWDAFGPFHAYLHSAFPLVHTTLKRSEVNTYGLIYEWVASVDSFEKPLLLAAHQDVVPVDQTTLDQWKYPPYSGHYDGERIWGRGSNDDKSGLIGVLSAVETLIKNRFQPTRNLVLAFGFDEETSGLQGAGELYKVLDQKYGKDGIAMVVDEGMGFSEQYGSYVAGPGIAEKGSLNVQVEVKAPGGHSSVPPAHTSIGVLSALLVHFEQNPFDVQLTRNQPIYTTLQCIGEHAKEVPKDLRKLIKKSAESDKALGKLSSSVLEDHLMKSLVGNTQAIDIIGGGVKSNALPELAWAVVNHRISVTESVSALKARDTKLLEPIAKKFNLSFNAFGELLTEAGAPALGSLSLLDISRGGLDPAPITPTFGSEGAPFKLLSGTIKAAFNAYRSDLKSEASDIVVAPSMMSGNTDTRFYWNLTRHIFRYSHQNGGKNSNALSRGIHTVNEHIEVDAWLEMIQFYATLILNVDESTEV</sequence>
<evidence type="ECO:0000256" key="5">
    <source>
        <dbReference type="ARBA" id="ARBA00022833"/>
    </source>
</evidence>
<evidence type="ECO:0000256" key="3">
    <source>
        <dbReference type="ARBA" id="ARBA00022723"/>
    </source>
</evidence>
<feature type="binding site" evidence="7">
    <location>
        <position position="154"/>
    </location>
    <ligand>
        <name>Zn(2+)</name>
        <dbReference type="ChEBI" id="CHEBI:29105"/>
        <label>2</label>
    </ligand>
</feature>
<gene>
    <name evidence="10" type="ORF">FA13DRAFT_1627289</name>
</gene>
<name>A0A4Y7TG94_COPMI</name>
<dbReference type="PROSITE" id="PS00758">
    <property type="entry name" value="ARGE_DAPE_CPG2_1"/>
    <property type="match status" value="1"/>
</dbReference>
<dbReference type="CDD" id="cd05674">
    <property type="entry name" value="M20_yscS"/>
    <property type="match status" value="1"/>
</dbReference>
<evidence type="ECO:0000256" key="7">
    <source>
        <dbReference type="PIRSR" id="PIRSR037217-2"/>
    </source>
</evidence>
<evidence type="ECO:0000256" key="1">
    <source>
        <dbReference type="ARBA" id="ARBA00006247"/>
    </source>
</evidence>
<dbReference type="InterPro" id="IPR001261">
    <property type="entry name" value="ArgE/DapE_CS"/>
</dbReference>
<reference evidence="10 11" key="1">
    <citation type="journal article" date="2019" name="Nat. Ecol. Evol.">
        <title>Megaphylogeny resolves global patterns of mushroom evolution.</title>
        <authorList>
            <person name="Varga T."/>
            <person name="Krizsan K."/>
            <person name="Foldi C."/>
            <person name="Dima B."/>
            <person name="Sanchez-Garcia M."/>
            <person name="Sanchez-Ramirez S."/>
            <person name="Szollosi G.J."/>
            <person name="Szarkandi J.G."/>
            <person name="Papp V."/>
            <person name="Albert L."/>
            <person name="Andreopoulos W."/>
            <person name="Angelini C."/>
            <person name="Antonin V."/>
            <person name="Barry K.W."/>
            <person name="Bougher N.L."/>
            <person name="Buchanan P."/>
            <person name="Buyck B."/>
            <person name="Bense V."/>
            <person name="Catcheside P."/>
            <person name="Chovatia M."/>
            <person name="Cooper J."/>
            <person name="Damon W."/>
            <person name="Desjardin D."/>
            <person name="Finy P."/>
            <person name="Geml J."/>
            <person name="Haridas S."/>
            <person name="Hughes K."/>
            <person name="Justo A."/>
            <person name="Karasinski D."/>
            <person name="Kautmanova I."/>
            <person name="Kiss B."/>
            <person name="Kocsube S."/>
            <person name="Kotiranta H."/>
            <person name="LaButti K.M."/>
            <person name="Lechner B.E."/>
            <person name="Liimatainen K."/>
            <person name="Lipzen A."/>
            <person name="Lukacs Z."/>
            <person name="Mihaltcheva S."/>
            <person name="Morgado L.N."/>
            <person name="Niskanen T."/>
            <person name="Noordeloos M.E."/>
            <person name="Ohm R.A."/>
            <person name="Ortiz-Santana B."/>
            <person name="Ovrebo C."/>
            <person name="Racz N."/>
            <person name="Riley R."/>
            <person name="Savchenko A."/>
            <person name="Shiryaev A."/>
            <person name="Soop K."/>
            <person name="Spirin V."/>
            <person name="Szebenyi C."/>
            <person name="Tomsovsky M."/>
            <person name="Tulloss R.E."/>
            <person name="Uehling J."/>
            <person name="Grigoriev I.V."/>
            <person name="Vagvolgyi C."/>
            <person name="Papp T."/>
            <person name="Martin F.M."/>
            <person name="Miettinen O."/>
            <person name="Hibbett D.S."/>
            <person name="Nagy L.G."/>
        </authorList>
    </citation>
    <scope>NUCLEOTIDE SEQUENCE [LARGE SCALE GENOMIC DNA]</scope>
    <source>
        <strain evidence="10 11">FP101781</strain>
    </source>
</reference>
<dbReference type="SUPFAM" id="SSF53187">
    <property type="entry name" value="Zn-dependent exopeptidases"/>
    <property type="match status" value="1"/>
</dbReference>
<dbReference type="Proteomes" id="UP000298030">
    <property type="component" value="Unassembled WGS sequence"/>
</dbReference>
<keyword evidence="11" id="KW-1185">Reference proteome</keyword>
<dbReference type="PIRSF" id="PIRSF037217">
    <property type="entry name" value="Carboxypeptidase_S"/>
    <property type="match status" value="1"/>
</dbReference>
<feature type="active site" description="Proton acceptor" evidence="6">
    <location>
        <position position="223"/>
    </location>
</feature>
<dbReference type="SUPFAM" id="SSF55031">
    <property type="entry name" value="Bacterial exopeptidase dimerisation domain"/>
    <property type="match status" value="1"/>
</dbReference>
<dbReference type="Gene3D" id="3.40.630.10">
    <property type="entry name" value="Zn peptidases"/>
    <property type="match status" value="1"/>
</dbReference>
<evidence type="ECO:0000313" key="11">
    <source>
        <dbReference type="Proteomes" id="UP000298030"/>
    </source>
</evidence>
<feature type="active site" evidence="6">
    <location>
        <position position="156"/>
    </location>
</feature>
<feature type="signal peptide" evidence="8">
    <location>
        <begin position="1"/>
        <end position="20"/>
    </location>
</feature>
<dbReference type="Gene3D" id="1.10.150.900">
    <property type="match status" value="1"/>
</dbReference>
<dbReference type="InterPro" id="IPR002933">
    <property type="entry name" value="Peptidase_M20"/>
</dbReference>
<dbReference type="STRING" id="71717.A0A4Y7TG94"/>
<keyword evidence="3 7" id="KW-0479">Metal-binding</keyword>
<organism evidence="10 11">
    <name type="scientific">Coprinellus micaceus</name>
    <name type="common">Glistening ink-cap mushroom</name>
    <name type="synonym">Coprinus micaceus</name>
    <dbReference type="NCBI Taxonomy" id="71717"/>
    <lineage>
        <taxon>Eukaryota</taxon>
        <taxon>Fungi</taxon>
        <taxon>Dikarya</taxon>
        <taxon>Basidiomycota</taxon>
        <taxon>Agaricomycotina</taxon>
        <taxon>Agaricomycetes</taxon>
        <taxon>Agaricomycetidae</taxon>
        <taxon>Agaricales</taxon>
        <taxon>Agaricineae</taxon>
        <taxon>Psathyrellaceae</taxon>
        <taxon>Coprinellus</taxon>
    </lineage>
</organism>
<protein>
    <submittedName>
        <fullName evidence="10">Carboxypeptidase S</fullName>
    </submittedName>
</protein>
<dbReference type="PROSITE" id="PS00759">
    <property type="entry name" value="ARGE_DAPE_CPG2_2"/>
    <property type="match status" value="1"/>
</dbReference>
<evidence type="ECO:0000256" key="2">
    <source>
        <dbReference type="ARBA" id="ARBA00022670"/>
    </source>
</evidence>
<dbReference type="InterPro" id="IPR047177">
    <property type="entry name" value="Pept_M20A"/>
</dbReference>
<dbReference type="OrthoDB" id="3064516at2759"/>
<dbReference type="PANTHER" id="PTHR45962:SF1">
    <property type="entry name" value="N-FATTY-ACYL-AMINO ACID SYNTHASE_HYDROLASE PM20D1"/>
    <property type="match status" value="1"/>
</dbReference>